<dbReference type="Proteomes" id="UP001218579">
    <property type="component" value="Unassembled WGS sequence"/>
</dbReference>
<comment type="caution">
    <text evidence="1">The sequence shown here is derived from an EMBL/GenBank/DDBJ whole genome shotgun (WGS) entry which is preliminary data.</text>
</comment>
<accession>A0ABT5HMC2</accession>
<gene>
    <name evidence="1" type="ORF">PQU98_14695</name>
</gene>
<organism evidence="1 2">
    <name type="scientific">Asticcacaulis machinosus</name>
    <dbReference type="NCBI Taxonomy" id="2984211"/>
    <lineage>
        <taxon>Bacteria</taxon>
        <taxon>Pseudomonadati</taxon>
        <taxon>Pseudomonadota</taxon>
        <taxon>Alphaproteobacteria</taxon>
        <taxon>Caulobacterales</taxon>
        <taxon>Caulobacteraceae</taxon>
        <taxon>Asticcacaulis</taxon>
    </lineage>
</organism>
<reference evidence="1 2" key="1">
    <citation type="submission" date="2023-01" db="EMBL/GenBank/DDBJ databases">
        <title>Novel species of the genus Asticcacaulis isolated from rivers.</title>
        <authorList>
            <person name="Lu H."/>
        </authorList>
    </citation>
    <scope>NUCLEOTIDE SEQUENCE [LARGE SCALE GENOMIC DNA]</scope>
    <source>
        <strain evidence="1 2">LKC15W</strain>
    </source>
</reference>
<evidence type="ECO:0000313" key="2">
    <source>
        <dbReference type="Proteomes" id="UP001218579"/>
    </source>
</evidence>
<sequence length="131" mass="15017">MSGENPTNLVAEFEAAYIFPLAQYAWQSERGRSCWIDLEIWQDALAGPIYNIIKDGNCAYVYTRNDDYFAGVNDATTLYDKLQQWHGKLDAGLDSFIPTTHAEEIDLTAMRQFASKMWAVAEKAIEIERRR</sequence>
<proteinExistence type="predicted"/>
<dbReference type="RefSeq" id="WP_272745711.1">
    <property type="nucleotide sequence ID" value="NZ_JAQQKV010000003.1"/>
</dbReference>
<dbReference type="EMBL" id="JAQQKV010000003">
    <property type="protein sequence ID" value="MDC7677391.1"/>
    <property type="molecule type" value="Genomic_DNA"/>
</dbReference>
<keyword evidence="2" id="KW-1185">Reference proteome</keyword>
<evidence type="ECO:0000313" key="1">
    <source>
        <dbReference type="EMBL" id="MDC7677391.1"/>
    </source>
</evidence>
<protein>
    <submittedName>
        <fullName evidence="1">Uncharacterized protein</fullName>
    </submittedName>
</protein>
<name>A0ABT5HMC2_9CAUL</name>